<feature type="transmembrane region" description="Helical" evidence="14">
    <location>
        <begin position="180"/>
        <end position="202"/>
    </location>
</feature>
<dbReference type="InterPro" id="IPR001457">
    <property type="entry name" value="NADH_UbQ/plastoQ_OxRdtase_su6"/>
</dbReference>
<keyword evidence="10 14" id="KW-0472">Membrane</keyword>
<keyword evidence="6" id="KW-0618">Plastoquinone</keyword>
<proteinExistence type="inferred from homology"/>
<comment type="subcellular location">
    <subcellularLocation>
        <location evidence="14">Cell membrane</location>
        <topology evidence="14">Multi-pass membrane protein</topology>
    </subcellularLocation>
    <subcellularLocation>
        <location evidence="1">Membrane</location>
        <topology evidence="1">Multi-pass membrane protein</topology>
    </subcellularLocation>
</comment>
<name>A0AAV3XAL9_9CYAN</name>
<accession>A0AAV3XAL9</accession>
<dbReference type="GO" id="GO:1902495">
    <property type="term" value="C:transmembrane transporter complex"/>
    <property type="evidence" value="ECO:0007669"/>
    <property type="project" value="TreeGrafter"/>
</dbReference>
<dbReference type="Gene3D" id="1.20.120.1200">
    <property type="entry name" value="NADH-ubiquinone/plastoquinone oxidoreductase chain 6, subunit NuoJ"/>
    <property type="match status" value="1"/>
</dbReference>
<comment type="similarity">
    <text evidence="2 14">Belongs to the complex I subunit 6 family.</text>
</comment>
<dbReference type="EC" id="7.1.1.-" evidence="14"/>
<dbReference type="PANTHER" id="PTHR33269:SF17">
    <property type="entry name" value="NADH-UBIQUINONE OXIDOREDUCTASE CHAIN 6"/>
    <property type="match status" value="1"/>
</dbReference>
<dbReference type="GO" id="GO:0005886">
    <property type="term" value="C:plasma membrane"/>
    <property type="evidence" value="ECO:0007669"/>
    <property type="project" value="UniProtKB-SubCell"/>
</dbReference>
<evidence type="ECO:0000256" key="11">
    <source>
        <dbReference type="ARBA" id="ARBA00025624"/>
    </source>
</evidence>
<feature type="transmembrane region" description="Helical" evidence="14">
    <location>
        <begin position="44"/>
        <end position="64"/>
    </location>
</feature>
<evidence type="ECO:0000256" key="3">
    <source>
        <dbReference type="ARBA" id="ARBA00022692"/>
    </source>
</evidence>
<protein>
    <recommendedName>
        <fullName evidence="14">NADH-quinone oxidoreductase subunit J</fullName>
        <ecNumber evidence="14">7.1.1.-</ecNumber>
    </recommendedName>
</protein>
<dbReference type="InterPro" id="IPR042106">
    <property type="entry name" value="Nuo/plastoQ_OxRdtase_6_NuoJ"/>
</dbReference>
<keyword evidence="5" id="KW-0521">NADP</keyword>
<feature type="transmembrane region" description="Helical" evidence="14">
    <location>
        <begin position="136"/>
        <end position="157"/>
    </location>
</feature>
<keyword evidence="7" id="KW-1278">Translocase</keyword>
<dbReference type="AlphaFoldDB" id="A0AAV3XAL9"/>
<keyword evidence="16" id="KW-1185">Reference proteome</keyword>
<sequence>MAKLNQISLNLKSAILNLKAEITNYQLPITKGKTVVNLAEGVQIVSFALLAAMMIGAALGVVLITNIVYSAFLLGGVFISIAGMYILLNADFVAAAQILIYVGAVNVLILFAIMLVNKREDFAPVRNAWIRKGTTALVCAGLFVLLSTMFLATPWAISTDVPNAAESSIVQIGKHFFSDYLLPFELASVLLLMAMVGAIILARREFLPDVLQQAPNVQQEVLTLPERPRELVPAASDTSTLTRNKGARNK</sequence>
<evidence type="ECO:0000256" key="5">
    <source>
        <dbReference type="ARBA" id="ARBA00022857"/>
    </source>
</evidence>
<evidence type="ECO:0000256" key="6">
    <source>
        <dbReference type="ARBA" id="ARBA00022957"/>
    </source>
</evidence>
<keyword evidence="14" id="KW-1003">Cell membrane</keyword>
<evidence type="ECO:0000256" key="12">
    <source>
        <dbReference type="ARBA" id="ARBA00047726"/>
    </source>
</evidence>
<evidence type="ECO:0000256" key="10">
    <source>
        <dbReference type="ARBA" id="ARBA00023136"/>
    </source>
</evidence>
<comment type="function">
    <text evidence="11">NDH-1 shuttles electrons from NAD(P)H, via FMN and iron-sulfur (Fe-S) centers, to quinones in the respiratory chain. The immediate electron acceptor for the enzyme in this species is believed to be plastoquinone. Couples the redox reaction to proton translocation (for every two electrons transferred, four hydrogen ions are translocated across the cytoplasmic membrane), and thus conserves the redox energy in a proton gradient.</text>
</comment>
<dbReference type="NCBIfam" id="NF005163">
    <property type="entry name" value="PRK06638.1-3"/>
    <property type="match status" value="1"/>
</dbReference>
<comment type="function">
    <text evidence="14">NDH-1 shuttles electrons from NADH, via FMN and iron-sulfur (Fe-S) centers, to quinones in the respiratory chain. Couples the redox reaction to proton translocation (for every two electrons transferred, four hydrogen ions are translocated across the cytoplasmic membrane), and thus conserves the redox energy in a proton gradient.</text>
</comment>
<comment type="catalytic activity">
    <reaction evidence="12 14">
        <text>a plastoquinone + NADPH + (n+1) H(+)(in) = a plastoquinol + NADP(+) + n H(+)(out)</text>
        <dbReference type="Rhea" id="RHEA:42612"/>
        <dbReference type="Rhea" id="RHEA-COMP:9561"/>
        <dbReference type="Rhea" id="RHEA-COMP:9562"/>
        <dbReference type="ChEBI" id="CHEBI:15378"/>
        <dbReference type="ChEBI" id="CHEBI:17757"/>
        <dbReference type="ChEBI" id="CHEBI:57783"/>
        <dbReference type="ChEBI" id="CHEBI:58349"/>
        <dbReference type="ChEBI" id="CHEBI:62192"/>
    </reaction>
</comment>
<dbReference type="PANTHER" id="PTHR33269">
    <property type="entry name" value="NADH-UBIQUINONE OXIDOREDUCTASE CHAIN 6"/>
    <property type="match status" value="1"/>
</dbReference>
<reference evidence="15" key="1">
    <citation type="submission" date="2019-10" db="EMBL/GenBank/DDBJ databases">
        <title>Draft genome sequece of Microseira wollei NIES-4236.</title>
        <authorList>
            <person name="Yamaguchi H."/>
            <person name="Suzuki S."/>
            <person name="Kawachi M."/>
        </authorList>
    </citation>
    <scope>NUCLEOTIDE SEQUENCE</scope>
    <source>
        <strain evidence="15">NIES-4236</strain>
    </source>
</reference>
<evidence type="ECO:0000256" key="7">
    <source>
        <dbReference type="ARBA" id="ARBA00022967"/>
    </source>
</evidence>
<keyword evidence="3 14" id="KW-0812">Transmembrane</keyword>
<comment type="caution">
    <text evidence="15">The sequence shown here is derived from an EMBL/GenBank/DDBJ whole genome shotgun (WGS) entry which is preliminary data.</text>
</comment>
<gene>
    <name evidence="15" type="ORF">MiSe_19030</name>
</gene>
<comment type="catalytic activity">
    <reaction evidence="13 14">
        <text>a plastoquinone + NADH + (n+1) H(+)(in) = a plastoquinol + NAD(+) + n H(+)(out)</text>
        <dbReference type="Rhea" id="RHEA:42608"/>
        <dbReference type="Rhea" id="RHEA-COMP:9561"/>
        <dbReference type="Rhea" id="RHEA-COMP:9562"/>
        <dbReference type="ChEBI" id="CHEBI:15378"/>
        <dbReference type="ChEBI" id="CHEBI:17757"/>
        <dbReference type="ChEBI" id="CHEBI:57540"/>
        <dbReference type="ChEBI" id="CHEBI:57945"/>
        <dbReference type="ChEBI" id="CHEBI:62192"/>
    </reaction>
</comment>
<evidence type="ECO:0000256" key="9">
    <source>
        <dbReference type="ARBA" id="ARBA00023027"/>
    </source>
</evidence>
<evidence type="ECO:0000256" key="13">
    <source>
        <dbReference type="ARBA" id="ARBA00048026"/>
    </source>
</evidence>
<evidence type="ECO:0000256" key="14">
    <source>
        <dbReference type="RuleBase" id="RU004429"/>
    </source>
</evidence>
<keyword evidence="4 14" id="KW-0874">Quinone</keyword>
<evidence type="ECO:0000256" key="4">
    <source>
        <dbReference type="ARBA" id="ARBA00022719"/>
    </source>
</evidence>
<dbReference type="Pfam" id="PF00499">
    <property type="entry name" value="Oxidored_q3"/>
    <property type="match status" value="1"/>
</dbReference>
<evidence type="ECO:0000256" key="8">
    <source>
        <dbReference type="ARBA" id="ARBA00022989"/>
    </source>
</evidence>
<evidence type="ECO:0000256" key="1">
    <source>
        <dbReference type="ARBA" id="ARBA00004141"/>
    </source>
</evidence>
<feature type="transmembrane region" description="Helical" evidence="14">
    <location>
        <begin position="71"/>
        <end position="88"/>
    </location>
</feature>
<keyword evidence="9 14" id="KW-0520">NAD</keyword>
<organism evidence="15 16">
    <name type="scientific">Microseira wollei NIES-4236</name>
    <dbReference type="NCBI Taxonomy" id="2530354"/>
    <lineage>
        <taxon>Bacteria</taxon>
        <taxon>Bacillati</taxon>
        <taxon>Cyanobacteriota</taxon>
        <taxon>Cyanophyceae</taxon>
        <taxon>Oscillatoriophycideae</taxon>
        <taxon>Aerosakkonematales</taxon>
        <taxon>Aerosakkonemataceae</taxon>
        <taxon>Microseira</taxon>
    </lineage>
</organism>
<dbReference type="Proteomes" id="UP001050975">
    <property type="component" value="Unassembled WGS sequence"/>
</dbReference>
<dbReference type="EMBL" id="BLAY01000023">
    <property type="protein sequence ID" value="GET37150.1"/>
    <property type="molecule type" value="Genomic_DNA"/>
</dbReference>
<keyword evidence="8 14" id="KW-1133">Transmembrane helix</keyword>
<dbReference type="GO" id="GO:0008137">
    <property type="term" value="F:NADH dehydrogenase (ubiquinone) activity"/>
    <property type="evidence" value="ECO:0007669"/>
    <property type="project" value="UniProtKB-UniRule"/>
</dbReference>
<evidence type="ECO:0000313" key="16">
    <source>
        <dbReference type="Proteomes" id="UP001050975"/>
    </source>
</evidence>
<evidence type="ECO:0000256" key="2">
    <source>
        <dbReference type="ARBA" id="ARBA00005698"/>
    </source>
</evidence>
<evidence type="ECO:0000313" key="15">
    <source>
        <dbReference type="EMBL" id="GET37150.1"/>
    </source>
</evidence>
<dbReference type="GO" id="GO:0048038">
    <property type="term" value="F:quinone binding"/>
    <property type="evidence" value="ECO:0007669"/>
    <property type="project" value="UniProtKB-UniRule"/>
</dbReference>
<feature type="transmembrane region" description="Helical" evidence="14">
    <location>
        <begin position="94"/>
        <end position="116"/>
    </location>
</feature>
<dbReference type="FunFam" id="1.20.120.1200:FF:000002">
    <property type="entry name" value="NAD(P)H-quinone oxidoreductase subunit 6, chloroplastic"/>
    <property type="match status" value="1"/>
</dbReference>